<comment type="caution">
    <text evidence="15">The sequence shown here is derived from an EMBL/GenBank/DDBJ whole genome shotgun (WGS) entry which is preliminary data.</text>
</comment>
<dbReference type="FunFam" id="1.10.10.60:FF:000095">
    <property type="entry name" value="LIM homeobox transcription factor 1 beta"/>
    <property type="match status" value="1"/>
</dbReference>
<evidence type="ECO:0000256" key="12">
    <source>
        <dbReference type="SAM" id="MobiDB-lite"/>
    </source>
</evidence>
<accession>A0A8T2NXR5</accession>
<feature type="region of interest" description="Disordered" evidence="12">
    <location>
        <begin position="331"/>
        <end position="350"/>
    </location>
</feature>
<evidence type="ECO:0000256" key="11">
    <source>
        <dbReference type="RuleBase" id="RU000682"/>
    </source>
</evidence>
<dbReference type="PANTHER" id="PTHR24208:SF166">
    <property type="entry name" value="LIM HOMEOBOX TRANSCRIPTION FACTOR 1 ALPHA, ISOFORM B"/>
    <property type="match status" value="1"/>
</dbReference>
<dbReference type="Pfam" id="PF00046">
    <property type="entry name" value="Homeodomain"/>
    <property type="match status" value="1"/>
</dbReference>
<feature type="domain" description="LIM zinc-binding" evidence="13">
    <location>
        <begin position="1"/>
        <end position="47"/>
    </location>
</feature>
<dbReference type="SMART" id="SM00132">
    <property type="entry name" value="LIM"/>
    <property type="match status" value="1"/>
</dbReference>
<keyword evidence="3" id="KW-0677">Repeat</keyword>
<dbReference type="Gene3D" id="1.10.10.60">
    <property type="entry name" value="Homeodomain-like"/>
    <property type="match status" value="1"/>
</dbReference>
<dbReference type="GO" id="GO:0030182">
    <property type="term" value="P:neuron differentiation"/>
    <property type="evidence" value="ECO:0007669"/>
    <property type="project" value="TreeGrafter"/>
</dbReference>
<protein>
    <submittedName>
        <fullName evidence="15">Uncharacterized protein</fullName>
    </submittedName>
</protein>
<dbReference type="GO" id="GO:0000977">
    <property type="term" value="F:RNA polymerase II transcription regulatory region sequence-specific DNA binding"/>
    <property type="evidence" value="ECO:0007669"/>
    <property type="project" value="TreeGrafter"/>
</dbReference>
<evidence type="ECO:0000256" key="10">
    <source>
        <dbReference type="PROSITE-ProRule" id="PRU00125"/>
    </source>
</evidence>
<feature type="domain" description="Homeobox" evidence="14">
    <location>
        <begin position="97"/>
        <end position="157"/>
    </location>
</feature>
<dbReference type="GO" id="GO:0046872">
    <property type="term" value="F:metal ion binding"/>
    <property type="evidence" value="ECO:0007669"/>
    <property type="project" value="UniProtKB-KW"/>
</dbReference>
<evidence type="ECO:0000256" key="5">
    <source>
        <dbReference type="ARBA" id="ARBA00023038"/>
    </source>
</evidence>
<dbReference type="InterPro" id="IPR001781">
    <property type="entry name" value="Znf_LIM"/>
</dbReference>
<dbReference type="OrthoDB" id="6159439at2759"/>
<keyword evidence="6 9" id="KW-0238">DNA-binding</keyword>
<feature type="region of interest" description="Disordered" evidence="12">
    <location>
        <begin position="203"/>
        <end position="226"/>
    </location>
</feature>
<dbReference type="Proteomes" id="UP000824540">
    <property type="component" value="Unassembled WGS sequence"/>
</dbReference>
<evidence type="ECO:0000256" key="1">
    <source>
        <dbReference type="ARBA" id="ARBA00004123"/>
    </source>
</evidence>
<dbReference type="SUPFAM" id="SSF46689">
    <property type="entry name" value="Homeodomain-like"/>
    <property type="match status" value="1"/>
</dbReference>
<evidence type="ECO:0000259" key="13">
    <source>
        <dbReference type="PROSITE" id="PS50023"/>
    </source>
</evidence>
<evidence type="ECO:0000256" key="8">
    <source>
        <dbReference type="ARBA" id="ARBA00023242"/>
    </source>
</evidence>
<evidence type="ECO:0000313" key="15">
    <source>
        <dbReference type="EMBL" id="KAG9342218.1"/>
    </source>
</evidence>
<feature type="compositionally biased region" description="Low complexity" evidence="12">
    <location>
        <begin position="204"/>
        <end position="219"/>
    </location>
</feature>
<keyword evidence="7 9" id="KW-0371">Homeobox</keyword>
<comment type="subcellular location">
    <subcellularLocation>
        <location evidence="1 9 11">Nucleus</location>
    </subcellularLocation>
</comment>
<evidence type="ECO:0000256" key="7">
    <source>
        <dbReference type="ARBA" id="ARBA00023155"/>
    </source>
</evidence>
<keyword evidence="16" id="KW-1185">Reference proteome</keyword>
<proteinExistence type="predicted"/>
<dbReference type="Pfam" id="PF00412">
    <property type="entry name" value="LIM"/>
    <property type="match status" value="1"/>
</dbReference>
<dbReference type="Gene3D" id="2.10.110.10">
    <property type="entry name" value="Cysteine Rich Protein"/>
    <property type="match status" value="1"/>
</dbReference>
<evidence type="ECO:0000256" key="2">
    <source>
        <dbReference type="ARBA" id="ARBA00022723"/>
    </source>
</evidence>
<dbReference type="PROSITE" id="PS50023">
    <property type="entry name" value="LIM_DOMAIN_2"/>
    <property type="match status" value="1"/>
</dbReference>
<feature type="compositionally biased region" description="Pro residues" evidence="12">
    <location>
        <begin position="335"/>
        <end position="350"/>
    </location>
</feature>
<dbReference type="AlphaFoldDB" id="A0A8T2NXR5"/>
<evidence type="ECO:0000256" key="4">
    <source>
        <dbReference type="ARBA" id="ARBA00022833"/>
    </source>
</evidence>
<feature type="DNA-binding region" description="Homeobox" evidence="9">
    <location>
        <begin position="99"/>
        <end position="158"/>
    </location>
</feature>
<evidence type="ECO:0000256" key="6">
    <source>
        <dbReference type="ARBA" id="ARBA00023125"/>
    </source>
</evidence>
<evidence type="ECO:0000313" key="16">
    <source>
        <dbReference type="Proteomes" id="UP000824540"/>
    </source>
</evidence>
<dbReference type="SMART" id="SM00389">
    <property type="entry name" value="HOX"/>
    <property type="match status" value="1"/>
</dbReference>
<organism evidence="15 16">
    <name type="scientific">Albula glossodonta</name>
    <name type="common">roundjaw bonefish</name>
    <dbReference type="NCBI Taxonomy" id="121402"/>
    <lineage>
        <taxon>Eukaryota</taxon>
        <taxon>Metazoa</taxon>
        <taxon>Chordata</taxon>
        <taxon>Craniata</taxon>
        <taxon>Vertebrata</taxon>
        <taxon>Euteleostomi</taxon>
        <taxon>Actinopterygii</taxon>
        <taxon>Neopterygii</taxon>
        <taxon>Teleostei</taxon>
        <taxon>Albuliformes</taxon>
        <taxon>Albulidae</taxon>
        <taxon>Albula</taxon>
    </lineage>
</organism>
<reference evidence="15" key="1">
    <citation type="thesis" date="2021" institute="BYU ScholarsArchive" country="Provo, UT, USA">
        <title>Applications of and Algorithms for Genome Assembly and Genomic Analyses with an Emphasis on Marine Teleosts.</title>
        <authorList>
            <person name="Pickett B.D."/>
        </authorList>
    </citation>
    <scope>NUCLEOTIDE SEQUENCE</scope>
    <source>
        <strain evidence="15">HI-2016</strain>
    </source>
</reference>
<dbReference type="PROSITE" id="PS50071">
    <property type="entry name" value="HOMEOBOX_2"/>
    <property type="match status" value="1"/>
</dbReference>
<evidence type="ECO:0000256" key="3">
    <source>
        <dbReference type="ARBA" id="ARBA00022737"/>
    </source>
</evidence>
<evidence type="ECO:0000256" key="9">
    <source>
        <dbReference type="PROSITE-ProRule" id="PRU00108"/>
    </source>
</evidence>
<keyword evidence="8 9" id="KW-0539">Nucleus</keyword>
<dbReference type="EMBL" id="JAFBMS010000029">
    <property type="protein sequence ID" value="KAG9342218.1"/>
    <property type="molecule type" value="Genomic_DNA"/>
</dbReference>
<dbReference type="PANTHER" id="PTHR24208">
    <property type="entry name" value="LIM/HOMEOBOX PROTEIN LHX"/>
    <property type="match status" value="1"/>
</dbReference>
<dbReference type="GO" id="GO:0005634">
    <property type="term" value="C:nucleus"/>
    <property type="evidence" value="ECO:0007669"/>
    <property type="project" value="UniProtKB-SubCell"/>
</dbReference>
<keyword evidence="2 10" id="KW-0479">Metal-binding</keyword>
<feature type="region of interest" description="Disordered" evidence="12">
    <location>
        <begin position="59"/>
        <end position="112"/>
    </location>
</feature>
<evidence type="ECO:0000259" key="14">
    <source>
        <dbReference type="PROSITE" id="PS50071"/>
    </source>
</evidence>
<sequence>MRALESVYHLGCFCCCVCERQLRKGDHFLLKEGQLFCRSDYERERDLLSFEQERDLLSSISPENSDSEKSEDEEVDGRREKGTGGQGRSGDEGKDPRRPKRPRTILSTQQRRTFKASFEVSSKPCRKVRETLAAETGLSVRVVQVWFQNQRAKVSDSVCVGKRESKRECDCVCMAKSAYVCGFSFAHAALCGVPSRDMKKLARRQQQQQEQQNSQRLGQGSPSPCSATSLTENCLADVISNRMEGIMNSYTPLAQPQQLVAMEQNGYTTDPFQQGLTPPQMPGDHMNPYGKRAPLRKGGNSFCPGRGKDLSFCHLTLLAQLSGSAIKARKRSLPTGPPLPTMHYSPPSPPKVRPVYGRCDSIFPDMDSEASLTSLCDGFLAPPEVRVGNPIDRLYSMQSSYFAS</sequence>
<dbReference type="InterPro" id="IPR009057">
    <property type="entry name" value="Homeodomain-like_sf"/>
</dbReference>
<dbReference type="InterPro" id="IPR050453">
    <property type="entry name" value="LIM_Homeobox_TF"/>
</dbReference>
<name>A0A8T2NXR5_9TELE</name>
<dbReference type="CDD" id="cd00086">
    <property type="entry name" value="homeodomain"/>
    <property type="match status" value="1"/>
</dbReference>
<gene>
    <name evidence="15" type="ORF">JZ751_016720</name>
</gene>
<keyword evidence="5 10" id="KW-0440">LIM domain</keyword>
<keyword evidence="4 10" id="KW-0862">Zinc</keyword>
<dbReference type="InterPro" id="IPR001356">
    <property type="entry name" value="HD"/>
</dbReference>
<dbReference type="GO" id="GO:0000981">
    <property type="term" value="F:DNA-binding transcription factor activity, RNA polymerase II-specific"/>
    <property type="evidence" value="ECO:0007669"/>
    <property type="project" value="TreeGrafter"/>
</dbReference>